<dbReference type="AlphaFoldDB" id="A0A165HAG0"/>
<dbReference type="InterPro" id="IPR005197">
    <property type="entry name" value="Glyco_hydro_71"/>
</dbReference>
<evidence type="ECO:0000313" key="3">
    <source>
        <dbReference type="Proteomes" id="UP000077266"/>
    </source>
</evidence>
<dbReference type="Proteomes" id="UP000077266">
    <property type="component" value="Unassembled WGS sequence"/>
</dbReference>
<organism evidence="2 3">
    <name type="scientific">Exidia glandulosa HHB12029</name>
    <dbReference type="NCBI Taxonomy" id="1314781"/>
    <lineage>
        <taxon>Eukaryota</taxon>
        <taxon>Fungi</taxon>
        <taxon>Dikarya</taxon>
        <taxon>Basidiomycota</taxon>
        <taxon>Agaricomycotina</taxon>
        <taxon>Agaricomycetes</taxon>
        <taxon>Auriculariales</taxon>
        <taxon>Exidiaceae</taxon>
        <taxon>Exidia</taxon>
    </lineage>
</organism>
<gene>
    <name evidence="2" type="ORF">EXIGLDRAFT_647923</name>
</gene>
<dbReference type="Pfam" id="PF03659">
    <property type="entry name" value="Glyco_hydro_71"/>
    <property type="match status" value="1"/>
</dbReference>
<feature type="compositionally biased region" description="Low complexity" evidence="1">
    <location>
        <begin position="443"/>
        <end position="481"/>
    </location>
</feature>
<reference evidence="2 3" key="1">
    <citation type="journal article" date="2016" name="Mol. Biol. Evol.">
        <title>Comparative Genomics of Early-Diverging Mushroom-Forming Fungi Provides Insights into the Origins of Lignocellulose Decay Capabilities.</title>
        <authorList>
            <person name="Nagy L.G."/>
            <person name="Riley R."/>
            <person name="Tritt A."/>
            <person name="Adam C."/>
            <person name="Daum C."/>
            <person name="Floudas D."/>
            <person name="Sun H."/>
            <person name="Yadav J.S."/>
            <person name="Pangilinan J."/>
            <person name="Larsson K.H."/>
            <person name="Matsuura K."/>
            <person name="Barry K."/>
            <person name="Labutti K."/>
            <person name="Kuo R."/>
            <person name="Ohm R.A."/>
            <person name="Bhattacharya S.S."/>
            <person name="Shirouzu T."/>
            <person name="Yoshinaga Y."/>
            <person name="Martin F.M."/>
            <person name="Grigoriev I.V."/>
            <person name="Hibbett D.S."/>
        </authorList>
    </citation>
    <scope>NUCLEOTIDE SEQUENCE [LARGE SCALE GENOMIC DNA]</scope>
    <source>
        <strain evidence="2 3">HHB12029</strain>
    </source>
</reference>
<evidence type="ECO:0000313" key="2">
    <source>
        <dbReference type="EMBL" id="KZV91678.1"/>
    </source>
</evidence>
<dbReference type="Gene3D" id="3.20.20.80">
    <property type="entry name" value="Glycosidases"/>
    <property type="match status" value="1"/>
</dbReference>
<evidence type="ECO:0000256" key="1">
    <source>
        <dbReference type="SAM" id="MobiDB-lite"/>
    </source>
</evidence>
<accession>A0A165HAG0</accession>
<dbReference type="STRING" id="1314781.A0A165HAG0"/>
<feature type="compositionally biased region" description="Low complexity" evidence="1">
    <location>
        <begin position="490"/>
        <end position="503"/>
    </location>
</feature>
<sequence>MIGIVSNRQSAADYDDDMQRAKAIGIDAFALNIGVDPYTDAQLALAYESAANNDMKVFISFDFNWYKDTSDASRVGQMAAKYGALPAQLKVDGKVFISSFAGDALDVATVRASAGVDLYVAPNFHPGMGDFDQLDGALNWMGWPSDGNNKAPKDGKEVTVEAGDKEYLQTLNGKGYIAPVSPWFSTHFGSEVPYSKNWVFPGDLLWYNRWNEILDLKPNFIEIVTWNDYGESHYIGPLHSPHTDDGGSKWVNDMPHGGWLDMAIPYIKAYKAGSTDVSQFITEDQVIYWYRRTPKDVNCDATDTTMGPADNTTGNYFEGRPDGFEIMNDSVFVVPLLTAAGQVSVNSGGTLYTFDAPAGASSFEVPMGLGTQAFALSRGGSEVLSEVSLMPITDECPCGIYNFNAYVGTVPAPKTVDSLQTVALQMFSNGLKAACDPTPTLAAAQPPATAAPTATSTVAGGAPAPTSPPTTAEPSPPVTTAIPTEPSPPVTTSDAPAPTSTEPAPAPSESCLMPEPAESGKPKRRVLSIGRFHIEIDDE</sequence>
<dbReference type="InParanoid" id="A0A165HAG0"/>
<keyword evidence="3" id="KW-1185">Reference proteome</keyword>
<name>A0A165HAG0_EXIGL</name>
<feature type="region of interest" description="Disordered" evidence="1">
    <location>
        <begin position="443"/>
        <end position="525"/>
    </location>
</feature>
<proteinExistence type="predicted"/>
<dbReference type="EMBL" id="KV426022">
    <property type="protein sequence ID" value="KZV91678.1"/>
    <property type="molecule type" value="Genomic_DNA"/>
</dbReference>
<protein>
    <submittedName>
        <fullName evidence="2">Glucan endo-1,3-alpha-glucosidase agn1</fullName>
    </submittedName>
</protein>
<dbReference type="CDD" id="cd11577">
    <property type="entry name" value="GH71"/>
    <property type="match status" value="1"/>
</dbReference>
<dbReference type="OrthoDB" id="3257981at2759"/>
<dbReference type="GO" id="GO:0051118">
    <property type="term" value="F:glucan endo-1,3-alpha-glucosidase activity"/>
    <property type="evidence" value="ECO:0007669"/>
    <property type="project" value="InterPro"/>
</dbReference>